<reference evidence="7" key="1">
    <citation type="submission" date="2011-05" db="EMBL/GenBank/DDBJ databases">
        <authorList>
            <person name="Richards S.R."/>
            <person name="Qu J."/>
            <person name="Jiang H."/>
            <person name="Jhangiani S.N."/>
            <person name="Agravi P."/>
            <person name="Goodspeed R."/>
            <person name="Gross S."/>
            <person name="Mandapat C."/>
            <person name="Jackson L."/>
            <person name="Mathew T."/>
            <person name="Pu L."/>
            <person name="Thornton R."/>
            <person name="Saada N."/>
            <person name="Wilczek-Boney K.B."/>
            <person name="Lee S."/>
            <person name="Kovar C."/>
            <person name="Wu Y."/>
            <person name="Scherer S.E."/>
            <person name="Worley K.C."/>
            <person name="Muzny D.M."/>
            <person name="Gibbs R."/>
        </authorList>
    </citation>
    <scope>NUCLEOTIDE SEQUENCE</scope>
    <source>
        <strain evidence="7">Brora</strain>
    </source>
</reference>
<dbReference type="CDD" id="cd03784">
    <property type="entry name" value="GT1_Gtf-like"/>
    <property type="match status" value="1"/>
</dbReference>
<keyword evidence="3" id="KW-0808">Transferase</keyword>
<dbReference type="PhylomeDB" id="T1ISW9"/>
<evidence type="ECO:0000256" key="3">
    <source>
        <dbReference type="ARBA" id="ARBA00022679"/>
    </source>
</evidence>
<evidence type="ECO:0000256" key="2">
    <source>
        <dbReference type="ARBA" id="ARBA00022676"/>
    </source>
</evidence>
<dbReference type="Gene3D" id="3.40.50.2000">
    <property type="entry name" value="Glycogen Phosphorylase B"/>
    <property type="match status" value="1"/>
</dbReference>
<reference evidence="6" key="2">
    <citation type="submission" date="2015-02" db="UniProtKB">
        <authorList>
            <consortium name="EnsemblMetazoa"/>
        </authorList>
    </citation>
    <scope>IDENTIFICATION</scope>
</reference>
<keyword evidence="4" id="KW-1133">Transmembrane helix</keyword>
<dbReference type="FunFam" id="3.40.50.2000:FF:000050">
    <property type="entry name" value="UDP-glucuronosyltransferase"/>
    <property type="match status" value="1"/>
</dbReference>
<dbReference type="EnsemblMetazoa" id="SMAR004206-RA">
    <property type="protein sequence ID" value="SMAR004206-PA"/>
    <property type="gene ID" value="SMAR004206"/>
</dbReference>
<dbReference type="Pfam" id="PF00201">
    <property type="entry name" value="UDPGT"/>
    <property type="match status" value="1"/>
</dbReference>
<dbReference type="EMBL" id="JH431449">
    <property type="status" value="NOT_ANNOTATED_CDS"/>
    <property type="molecule type" value="Genomic_DNA"/>
</dbReference>
<feature type="transmembrane region" description="Helical" evidence="4">
    <location>
        <begin position="480"/>
        <end position="504"/>
    </location>
</feature>
<evidence type="ECO:0000256" key="4">
    <source>
        <dbReference type="SAM" id="Phobius"/>
    </source>
</evidence>
<name>T1ISW9_STRMM</name>
<dbReference type="OMA" id="SPIRCAN"/>
<dbReference type="PANTHER" id="PTHR48043">
    <property type="entry name" value="EG:EG0003.4 PROTEIN-RELATED"/>
    <property type="match status" value="1"/>
</dbReference>
<dbReference type="GO" id="GO:0008194">
    <property type="term" value="F:UDP-glycosyltransferase activity"/>
    <property type="evidence" value="ECO:0007669"/>
    <property type="project" value="InterPro"/>
</dbReference>
<evidence type="ECO:0000313" key="7">
    <source>
        <dbReference type="Proteomes" id="UP000014500"/>
    </source>
</evidence>
<keyword evidence="4" id="KW-0472">Membrane</keyword>
<keyword evidence="5" id="KW-0732">Signal</keyword>
<comment type="similarity">
    <text evidence="1">Belongs to the UDP-glycosyltransferase family.</text>
</comment>
<feature type="signal peptide" evidence="5">
    <location>
        <begin position="1"/>
        <end position="25"/>
    </location>
</feature>
<organism evidence="6 7">
    <name type="scientific">Strigamia maritima</name>
    <name type="common">European centipede</name>
    <name type="synonym">Geophilus maritimus</name>
    <dbReference type="NCBI Taxonomy" id="126957"/>
    <lineage>
        <taxon>Eukaryota</taxon>
        <taxon>Metazoa</taxon>
        <taxon>Ecdysozoa</taxon>
        <taxon>Arthropoda</taxon>
        <taxon>Myriapoda</taxon>
        <taxon>Chilopoda</taxon>
        <taxon>Pleurostigmophora</taxon>
        <taxon>Geophilomorpha</taxon>
        <taxon>Linotaeniidae</taxon>
        <taxon>Strigamia</taxon>
    </lineage>
</organism>
<dbReference type="HOGENOM" id="CLU_012949_0_2_1"/>
<dbReference type="Proteomes" id="UP000014500">
    <property type="component" value="Unassembled WGS sequence"/>
</dbReference>
<dbReference type="eggNOG" id="KOG1192">
    <property type="taxonomic scope" value="Eukaryota"/>
</dbReference>
<evidence type="ECO:0000313" key="6">
    <source>
        <dbReference type="EnsemblMetazoa" id="SMAR004206-PA"/>
    </source>
</evidence>
<keyword evidence="2" id="KW-0328">Glycosyltransferase</keyword>
<accession>T1ISW9</accession>
<dbReference type="PANTHER" id="PTHR48043:SF159">
    <property type="entry name" value="EG:EG0003.4 PROTEIN-RELATED"/>
    <property type="match status" value="1"/>
</dbReference>
<dbReference type="InterPro" id="IPR050271">
    <property type="entry name" value="UDP-glycosyltransferase"/>
</dbReference>
<sequence>MLSYEIMKKTLTLFLLTIQLLAINSEEILILQPFSPHSHKLVANPIAEALGARGHHVTHVSTFEFEGSVPANVTEIVYPQFRSSFAVLQGIVIDTIRHGWYPNILTRYFELHAGLCQQFYESGLLQKWMSKKKKFRVVIMDCVFTECLLPLWQYIGESVIILNTSPLTAMIVKIINLPTPYSIVPHSLRPYTHHMTFDQRFINTIYWLLSNYIVDLSQEMFYKRVILPNFPDIKPNNQLLTNISLVLVNEDPVFCYPRPYLPTVILIGGIHCKPARPLPQSDLKTFIDDSGDDGFILVSFGSIINGDLMNKEFVATLMTAFAQIKQRVIWKYESKLDGLPDNVMTVKWFPQKDILGHPKLRTFINQGGMNTVQESLYNAIPQICFPMTSDQPMLVAGATSLGIVISLDFRTVTADELVSAINKASTDQEMKKKVQYFSEVFRDRKEAPLDTAIYWIEHVMKYNGAAHLQSSIGDLNLIQYYLIDVYALCLLIFLLIVMVFWLSVTKIVNFFSRKMLNVNWKLKIKPE</sequence>
<keyword evidence="4" id="KW-0812">Transmembrane</keyword>
<dbReference type="SUPFAM" id="SSF53756">
    <property type="entry name" value="UDP-Glycosyltransferase/glycogen phosphorylase"/>
    <property type="match status" value="1"/>
</dbReference>
<evidence type="ECO:0000256" key="1">
    <source>
        <dbReference type="ARBA" id="ARBA00009995"/>
    </source>
</evidence>
<evidence type="ECO:0000256" key="5">
    <source>
        <dbReference type="SAM" id="SignalP"/>
    </source>
</evidence>
<dbReference type="AlphaFoldDB" id="T1ISW9"/>
<keyword evidence="7" id="KW-1185">Reference proteome</keyword>
<dbReference type="InterPro" id="IPR002213">
    <property type="entry name" value="UDP_glucos_trans"/>
</dbReference>
<proteinExistence type="inferred from homology"/>
<protein>
    <submittedName>
        <fullName evidence="6">Uncharacterized protein</fullName>
    </submittedName>
</protein>
<feature type="chain" id="PRO_5004579498" evidence="5">
    <location>
        <begin position="26"/>
        <end position="527"/>
    </location>
</feature>
<dbReference type="STRING" id="126957.T1ISW9"/>